<name>A0A9C7GA46_9BACI</name>
<dbReference type="InterPro" id="IPR005531">
    <property type="entry name" value="Asp23"/>
</dbReference>
<keyword evidence="3" id="KW-1185">Reference proteome</keyword>
<protein>
    <recommendedName>
        <fullName evidence="4">Asp23/Gls24 family envelope stress response protein</fullName>
    </recommendedName>
</protein>
<organism evidence="2 3">
    <name type="scientific">Pseudoneobacillus rhizosphaerae</name>
    <dbReference type="NCBI Taxonomy" id="2880968"/>
    <lineage>
        <taxon>Bacteria</taxon>
        <taxon>Bacillati</taxon>
        <taxon>Bacillota</taxon>
        <taxon>Bacilli</taxon>
        <taxon>Bacillales</taxon>
        <taxon>Bacillaceae</taxon>
        <taxon>Pseudoneobacillus</taxon>
    </lineage>
</organism>
<dbReference type="EMBL" id="CAKJTG010000011">
    <property type="protein sequence ID" value="CAG9608669.1"/>
    <property type="molecule type" value="Genomic_DNA"/>
</dbReference>
<evidence type="ECO:0008006" key="4">
    <source>
        <dbReference type="Google" id="ProtNLM"/>
    </source>
</evidence>
<evidence type="ECO:0000313" key="2">
    <source>
        <dbReference type="EMBL" id="CAG9608669.1"/>
    </source>
</evidence>
<evidence type="ECO:0000313" key="3">
    <source>
        <dbReference type="Proteomes" id="UP000789845"/>
    </source>
</evidence>
<comment type="similarity">
    <text evidence="1">Belongs to the asp23 family.</text>
</comment>
<dbReference type="Proteomes" id="UP000789845">
    <property type="component" value="Unassembled WGS sequence"/>
</dbReference>
<evidence type="ECO:0000256" key="1">
    <source>
        <dbReference type="ARBA" id="ARBA00005721"/>
    </source>
</evidence>
<comment type="caution">
    <text evidence="2">The sequence shown here is derived from an EMBL/GenBank/DDBJ whole genome shotgun (WGS) entry which is preliminary data.</text>
</comment>
<accession>A0A9C7GA46</accession>
<proteinExistence type="inferred from homology"/>
<dbReference type="Pfam" id="PF03780">
    <property type="entry name" value="Asp23"/>
    <property type="match status" value="1"/>
</dbReference>
<reference evidence="2" key="1">
    <citation type="submission" date="2021-10" db="EMBL/GenBank/DDBJ databases">
        <authorList>
            <person name="Criscuolo A."/>
        </authorList>
    </citation>
    <scope>NUCLEOTIDE SEQUENCE</scope>
    <source>
        <strain evidence="2">CIP111885</strain>
    </source>
</reference>
<dbReference type="RefSeq" id="WP_230496911.1">
    <property type="nucleotide sequence ID" value="NZ_CAKJTG010000011.1"/>
</dbReference>
<dbReference type="AlphaFoldDB" id="A0A9C7GA46"/>
<sequence>MEKFYTYKDETIRALREVIHSVVETNLQEANYIKQHNQFVEKVFSSFQKTVYVSKGIHVEIENNQIVVKLTVNVFLGSSLMNDLLELQKRIYDDVFQLIGYKLHGIHIKVRNIINTQNKKTQ</sequence>
<gene>
    <name evidence="2" type="ORF">NEOCIP111885_02386</name>
</gene>